<organism evidence="1 2">
    <name type="scientific">Oceanobacillus neutriphilus</name>
    <dbReference type="NCBI Taxonomy" id="531815"/>
    <lineage>
        <taxon>Bacteria</taxon>
        <taxon>Bacillati</taxon>
        <taxon>Bacillota</taxon>
        <taxon>Bacilli</taxon>
        <taxon>Bacillales</taxon>
        <taxon>Bacillaceae</taxon>
        <taxon>Oceanobacillus</taxon>
    </lineage>
</organism>
<comment type="caution">
    <text evidence="1">The sequence shown here is derived from an EMBL/GenBank/DDBJ whole genome shotgun (WGS) entry which is preliminary data.</text>
</comment>
<keyword evidence="2" id="KW-1185">Reference proteome</keyword>
<dbReference type="EMBL" id="BMLW01000010">
    <property type="protein sequence ID" value="GGP13466.1"/>
    <property type="molecule type" value="Genomic_DNA"/>
</dbReference>
<dbReference type="Proteomes" id="UP000641206">
    <property type="component" value="Unassembled WGS sequence"/>
</dbReference>
<reference evidence="2" key="1">
    <citation type="journal article" date="2019" name="Int. J. Syst. Evol. Microbiol.">
        <title>The Global Catalogue of Microorganisms (GCM) 10K type strain sequencing project: providing services to taxonomists for standard genome sequencing and annotation.</title>
        <authorList>
            <consortium name="The Broad Institute Genomics Platform"/>
            <consortium name="The Broad Institute Genome Sequencing Center for Infectious Disease"/>
            <person name="Wu L."/>
            <person name="Ma J."/>
        </authorList>
    </citation>
    <scope>NUCLEOTIDE SEQUENCE [LARGE SCALE GENOMIC DNA]</scope>
    <source>
        <strain evidence="2">CGMCC 1.7693</strain>
    </source>
</reference>
<evidence type="ECO:0000313" key="2">
    <source>
        <dbReference type="Proteomes" id="UP000641206"/>
    </source>
</evidence>
<gene>
    <name evidence="1" type="ORF">GCM10011346_33570</name>
</gene>
<protein>
    <submittedName>
        <fullName evidence="1">Uncharacterized protein</fullName>
    </submittedName>
</protein>
<sequence length="202" mass="22491">MTNKTLNQTESTVEISYPELKELFTDILAKLSEEDLRDFHEEVGTMLAVDKVTMTRDEIVALAKGDISLIEERFSKTGVSVEFVVNAEKRTVVALVKFNSTGYIRSRGIAKCDPNDCFNEYIGKAIALRRAFGNPVMYEYLNAPQPEEPLVGDLVSYHSGLYGLAEYKIVVDGAPVFRRPCAHIGSTIGKEGKVIDDSARYK</sequence>
<proteinExistence type="predicted"/>
<dbReference type="RefSeq" id="WP_188735493.1">
    <property type="nucleotide sequence ID" value="NZ_BMLW01000010.1"/>
</dbReference>
<accession>A0ABQ2NY68</accession>
<name>A0ABQ2NY68_9BACI</name>
<evidence type="ECO:0000313" key="1">
    <source>
        <dbReference type="EMBL" id="GGP13466.1"/>
    </source>
</evidence>